<feature type="compositionally biased region" description="Basic and acidic residues" evidence="4">
    <location>
        <begin position="320"/>
        <end position="337"/>
    </location>
</feature>
<dbReference type="InterPro" id="IPR009057">
    <property type="entry name" value="Homeodomain-like_sf"/>
</dbReference>
<dbReference type="SUPFAM" id="SSF46689">
    <property type="entry name" value="Homeodomain-like"/>
    <property type="match status" value="1"/>
</dbReference>
<dbReference type="PANTHER" id="PTHR46796">
    <property type="entry name" value="HTH-TYPE TRANSCRIPTIONAL ACTIVATOR RHAS-RELATED"/>
    <property type="match status" value="1"/>
</dbReference>
<reference evidence="6 7" key="1">
    <citation type="submission" date="2023-08" db="EMBL/GenBank/DDBJ databases">
        <authorList>
            <person name="Sharma P."/>
            <person name="Verma V."/>
            <person name="Mohan M.K."/>
            <person name="Dubey A.K."/>
        </authorList>
    </citation>
    <scope>NUCLEOTIDE SEQUENCE [LARGE SCALE GENOMIC DNA]</scope>
    <source>
        <strain evidence="6 7">ADP4</strain>
    </source>
</reference>
<feature type="region of interest" description="Disordered" evidence="4">
    <location>
        <begin position="306"/>
        <end position="337"/>
    </location>
</feature>
<dbReference type="InterPro" id="IPR020449">
    <property type="entry name" value="Tscrpt_reg_AraC-type_HTH"/>
</dbReference>
<dbReference type="InterPro" id="IPR035418">
    <property type="entry name" value="AraC-bd_2"/>
</dbReference>
<dbReference type="Pfam" id="PF14525">
    <property type="entry name" value="AraC_binding_2"/>
    <property type="match status" value="1"/>
</dbReference>
<evidence type="ECO:0000256" key="4">
    <source>
        <dbReference type="SAM" id="MobiDB-lite"/>
    </source>
</evidence>
<sequence>MPGHPAARYTRMSTRSVAPADRVDLWEDYNRQALVGLRCSPHSEDGLLATQTNTGLGSLRLADIAGNEHVVERSPQTCRTSPKDSVFASLLVSGQAVFLHSGGCFTLGAGDLVLYDTRRSYLLGFPTAMRQLLVDIPREVFTERCLPGGVPVPLVFSSGTAAEAPLLRRLETVLAARFGRPDPGDPAAAERRVLELVHCLAVRGGPDGTDRSARLLLARDHIDRHLADPRLCAAHVAAALGISTRQLSRDFRQAGLSPSRHILERRLERARRQLRDPASAGLTVADIAHRWGFASQPHFTRVFREHYGRTPGELRPPRRGRGDGQEGGQERALRAES</sequence>
<comment type="caution">
    <text evidence="6">The sequence shown here is derived from an EMBL/GenBank/DDBJ whole genome shotgun (WGS) entry which is preliminary data.</text>
</comment>
<organism evidence="6 7">
    <name type="scientific">Streptomyces chrestomyceticus</name>
    <dbReference type="NCBI Taxonomy" id="68185"/>
    <lineage>
        <taxon>Bacteria</taxon>
        <taxon>Bacillati</taxon>
        <taxon>Actinomycetota</taxon>
        <taxon>Actinomycetes</taxon>
        <taxon>Kitasatosporales</taxon>
        <taxon>Streptomycetaceae</taxon>
        <taxon>Streptomyces</taxon>
    </lineage>
</organism>
<accession>A0ABU7WZ33</accession>
<keyword evidence="3" id="KW-0804">Transcription</keyword>
<gene>
    <name evidence="6" type="ORF">RB636_26720</name>
</gene>
<dbReference type="SMART" id="SM00342">
    <property type="entry name" value="HTH_ARAC"/>
    <property type="match status" value="1"/>
</dbReference>
<evidence type="ECO:0000256" key="1">
    <source>
        <dbReference type="ARBA" id="ARBA00023015"/>
    </source>
</evidence>
<evidence type="ECO:0000259" key="5">
    <source>
        <dbReference type="PROSITE" id="PS01124"/>
    </source>
</evidence>
<evidence type="ECO:0000256" key="2">
    <source>
        <dbReference type="ARBA" id="ARBA00023125"/>
    </source>
</evidence>
<name>A0ABU7WZ33_9ACTN</name>
<keyword evidence="7" id="KW-1185">Reference proteome</keyword>
<dbReference type="Gene3D" id="1.10.10.60">
    <property type="entry name" value="Homeodomain-like"/>
    <property type="match status" value="1"/>
</dbReference>
<keyword evidence="1" id="KW-0805">Transcription regulation</keyword>
<dbReference type="PROSITE" id="PS00041">
    <property type="entry name" value="HTH_ARAC_FAMILY_1"/>
    <property type="match status" value="1"/>
</dbReference>
<keyword evidence="2" id="KW-0238">DNA-binding</keyword>
<dbReference type="Pfam" id="PF12833">
    <property type="entry name" value="HTH_18"/>
    <property type="match status" value="1"/>
</dbReference>
<feature type="domain" description="HTH araC/xylS-type" evidence="5">
    <location>
        <begin position="216"/>
        <end position="317"/>
    </location>
</feature>
<dbReference type="EMBL" id="JAVFKM010000014">
    <property type="protein sequence ID" value="MEF3116772.1"/>
    <property type="molecule type" value="Genomic_DNA"/>
</dbReference>
<dbReference type="InterPro" id="IPR050204">
    <property type="entry name" value="AraC_XylS_family_regulators"/>
</dbReference>
<evidence type="ECO:0000313" key="7">
    <source>
        <dbReference type="Proteomes" id="UP001348265"/>
    </source>
</evidence>
<dbReference type="RefSeq" id="WP_331788382.1">
    <property type="nucleotide sequence ID" value="NZ_JAVFKM010000014.1"/>
</dbReference>
<protein>
    <submittedName>
        <fullName evidence="6">Helix-turn-helix domain-containing protein</fullName>
    </submittedName>
</protein>
<proteinExistence type="predicted"/>
<dbReference type="PANTHER" id="PTHR46796:SF6">
    <property type="entry name" value="ARAC SUBFAMILY"/>
    <property type="match status" value="1"/>
</dbReference>
<dbReference type="Proteomes" id="UP001348265">
    <property type="component" value="Unassembled WGS sequence"/>
</dbReference>
<dbReference type="InterPro" id="IPR018062">
    <property type="entry name" value="HTH_AraC-typ_CS"/>
</dbReference>
<dbReference type="PROSITE" id="PS01124">
    <property type="entry name" value="HTH_ARAC_FAMILY_2"/>
    <property type="match status" value="1"/>
</dbReference>
<evidence type="ECO:0000313" key="6">
    <source>
        <dbReference type="EMBL" id="MEF3116772.1"/>
    </source>
</evidence>
<dbReference type="PRINTS" id="PR00032">
    <property type="entry name" value="HTHARAC"/>
</dbReference>
<dbReference type="InterPro" id="IPR018060">
    <property type="entry name" value="HTH_AraC"/>
</dbReference>
<evidence type="ECO:0000256" key="3">
    <source>
        <dbReference type="ARBA" id="ARBA00023163"/>
    </source>
</evidence>